<dbReference type="GO" id="GO:0061798">
    <property type="term" value="F:GTP 3',8'-cyclase activity"/>
    <property type="evidence" value="ECO:0007669"/>
    <property type="project" value="TreeGrafter"/>
</dbReference>
<dbReference type="PROSITE" id="PS51918">
    <property type="entry name" value="RADICAL_SAM"/>
    <property type="match status" value="1"/>
</dbReference>
<dbReference type="AlphaFoldDB" id="A0A2V3INM9"/>
<evidence type="ECO:0000256" key="2">
    <source>
        <dbReference type="ARBA" id="ARBA00022691"/>
    </source>
</evidence>
<evidence type="ECO:0000256" key="5">
    <source>
        <dbReference type="ARBA" id="ARBA00023004"/>
    </source>
</evidence>
<evidence type="ECO:0000256" key="4">
    <source>
        <dbReference type="ARBA" id="ARBA00022741"/>
    </source>
</evidence>
<dbReference type="CDD" id="cd01335">
    <property type="entry name" value="Radical_SAM"/>
    <property type="match status" value="1"/>
</dbReference>
<comment type="pathway">
    <text evidence="1">Cofactor biosynthesis; molybdopterin biosynthesis.</text>
</comment>
<evidence type="ECO:0000256" key="7">
    <source>
        <dbReference type="ARBA" id="ARBA00023134"/>
    </source>
</evidence>
<organism evidence="10 11">
    <name type="scientific">Gracilariopsis chorda</name>
    <dbReference type="NCBI Taxonomy" id="448386"/>
    <lineage>
        <taxon>Eukaryota</taxon>
        <taxon>Rhodophyta</taxon>
        <taxon>Florideophyceae</taxon>
        <taxon>Rhodymeniophycidae</taxon>
        <taxon>Gracilariales</taxon>
        <taxon>Gracilariaceae</taxon>
        <taxon>Gracilariopsis</taxon>
    </lineage>
</organism>
<dbReference type="InterPro" id="IPR058240">
    <property type="entry name" value="rSAM_sf"/>
</dbReference>
<keyword evidence="2" id="KW-0949">S-adenosyl-L-methionine</keyword>
<evidence type="ECO:0000256" key="1">
    <source>
        <dbReference type="ARBA" id="ARBA00005046"/>
    </source>
</evidence>
<dbReference type="CDD" id="cd21117">
    <property type="entry name" value="Twitch_MoaA"/>
    <property type="match status" value="1"/>
</dbReference>
<feature type="domain" description="Radical SAM core" evidence="9">
    <location>
        <begin position="1"/>
        <end position="190"/>
    </location>
</feature>
<keyword evidence="6" id="KW-0411">Iron-sulfur</keyword>
<dbReference type="InterPro" id="IPR050105">
    <property type="entry name" value="MoCo_biosynth_MoaA/MoaC"/>
</dbReference>
<accession>A0A2V3INM9</accession>
<keyword evidence="7" id="KW-0342">GTP-binding</keyword>
<dbReference type="STRING" id="448386.A0A2V3INM9"/>
<keyword evidence="8" id="KW-0501">Molybdenum cofactor biosynthesis</keyword>
<dbReference type="GO" id="GO:0046872">
    <property type="term" value="F:metal ion binding"/>
    <property type="evidence" value="ECO:0007669"/>
    <property type="project" value="UniProtKB-KW"/>
</dbReference>
<dbReference type="GO" id="GO:0005525">
    <property type="term" value="F:GTP binding"/>
    <property type="evidence" value="ECO:0007669"/>
    <property type="project" value="UniProtKB-KW"/>
</dbReference>
<evidence type="ECO:0000259" key="9">
    <source>
        <dbReference type="PROSITE" id="PS51918"/>
    </source>
</evidence>
<dbReference type="InterPro" id="IPR013785">
    <property type="entry name" value="Aldolase_TIM"/>
</dbReference>
<keyword evidence="4" id="KW-0547">Nucleotide-binding</keyword>
<sequence length="300" mass="32860">MPEHPDFTPSPNLLTTQEAIRLITIFQSAGVTKLRLTGGEPLMRQDLPEIAQAAVDLNLAVSLTTNGVLLSRRLPALLRAGVSGINLSLDSLCPHTFSLLTRRPPQVHERVLSALHDAVTEPSLSVKLNVVVMSPHNHLTLPDFVRLTESHPLSVRFIEYMPFAGNRWKHASFVPYSEMLRSITHHYGPLSAVATHPNDTAKYFRVPGFQGTIGFISSMSAPFCAGCNRIRVTADGALKTCLFGEHEVSLRDIMRQGASDEQVLETIRRALHDKHFALGGKGDMFGIAAGDNRSMVRIGG</sequence>
<dbReference type="PANTHER" id="PTHR22960">
    <property type="entry name" value="MOLYBDOPTERIN COFACTOR SYNTHESIS PROTEIN A"/>
    <property type="match status" value="1"/>
</dbReference>
<evidence type="ECO:0000313" key="10">
    <source>
        <dbReference type="EMBL" id="PXF43659.1"/>
    </source>
</evidence>
<keyword evidence="5" id="KW-0408">Iron</keyword>
<dbReference type="Pfam" id="PF06463">
    <property type="entry name" value="Mob_synth_C"/>
    <property type="match status" value="1"/>
</dbReference>
<dbReference type="GO" id="GO:0006777">
    <property type="term" value="P:Mo-molybdopterin cofactor biosynthetic process"/>
    <property type="evidence" value="ECO:0007669"/>
    <property type="project" value="UniProtKB-KW"/>
</dbReference>
<dbReference type="GO" id="GO:0051539">
    <property type="term" value="F:4 iron, 4 sulfur cluster binding"/>
    <property type="evidence" value="ECO:0007669"/>
    <property type="project" value="UniProtKB-KW"/>
</dbReference>
<evidence type="ECO:0000256" key="8">
    <source>
        <dbReference type="ARBA" id="ARBA00023150"/>
    </source>
</evidence>
<comment type="caution">
    <text evidence="10">The sequence shown here is derived from an EMBL/GenBank/DDBJ whole genome shotgun (WGS) entry which is preliminary data.</text>
</comment>
<evidence type="ECO:0000313" key="11">
    <source>
        <dbReference type="Proteomes" id="UP000247409"/>
    </source>
</evidence>
<dbReference type="Pfam" id="PF04055">
    <property type="entry name" value="Radical_SAM"/>
    <property type="match status" value="1"/>
</dbReference>
<dbReference type="Proteomes" id="UP000247409">
    <property type="component" value="Unassembled WGS sequence"/>
</dbReference>
<dbReference type="InterPro" id="IPR007197">
    <property type="entry name" value="rSAM"/>
</dbReference>
<name>A0A2V3INM9_9FLOR</name>
<dbReference type="InterPro" id="IPR010505">
    <property type="entry name" value="MoaA_twitch"/>
</dbReference>
<dbReference type="PANTHER" id="PTHR22960:SF0">
    <property type="entry name" value="MOLYBDENUM COFACTOR BIOSYNTHESIS PROTEIN 1"/>
    <property type="match status" value="1"/>
</dbReference>
<gene>
    <name evidence="10" type="ORF">BWQ96_06564</name>
</gene>
<keyword evidence="11" id="KW-1185">Reference proteome</keyword>
<reference evidence="10 11" key="1">
    <citation type="journal article" date="2018" name="Mol. Biol. Evol.">
        <title>Analysis of the draft genome of the red seaweed Gracilariopsis chorda provides insights into genome size evolution in Rhodophyta.</title>
        <authorList>
            <person name="Lee J."/>
            <person name="Yang E.C."/>
            <person name="Graf L."/>
            <person name="Yang J.H."/>
            <person name="Qiu H."/>
            <person name="Zel Zion U."/>
            <person name="Chan C.X."/>
            <person name="Stephens T.G."/>
            <person name="Weber A.P.M."/>
            <person name="Boo G.H."/>
            <person name="Boo S.M."/>
            <person name="Kim K.M."/>
            <person name="Shin Y."/>
            <person name="Jung M."/>
            <person name="Lee S.J."/>
            <person name="Yim H.S."/>
            <person name="Lee J.H."/>
            <person name="Bhattacharya D."/>
            <person name="Yoon H.S."/>
        </authorList>
    </citation>
    <scope>NUCLEOTIDE SEQUENCE [LARGE SCALE GENOMIC DNA]</scope>
    <source>
        <strain evidence="10 11">SKKU-2015</strain>
        <tissue evidence="10">Whole body</tissue>
    </source>
</reference>
<dbReference type="Gene3D" id="3.20.20.70">
    <property type="entry name" value="Aldolase class I"/>
    <property type="match status" value="1"/>
</dbReference>
<dbReference type="GO" id="GO:0061799">
    <property type="term" value="F:cyclic pyranopterin monophosphate synthase activity"/>
    <property type="evidence" value="ECO:0007669"/>
    <property type="project" value="TreeGrafter"/>
</dbReference>
<protein>
    <submittedName>
        <fullName evidence="10">GTP 3',8-cyclase, mitochondrial</fullName>
    </submittedName>
</protein>
<proteinExistence type="predicted"/>
<evidence type="ECO:0000256" key="3">
    <source>
        <dbReference type="ARBA" id="ARBA00022723"/>
    </source>
</evidence>
<evidence type="ECO:0000256" key="6">
    <source>
        <dbReference type="ARBA" id="ARBA00023014"/>
    </source>
</evidence>
<dbReference type="OrthoDB" id="429626at2759"/>
<dbReference type="SUPFAM" id="SSF102114">
    <property type="entry name" value="Radical SAM enzymes"/>
    <property type="match status" value="1"/>
</dbReference>
<dbReference type="EMBL" id="NBIV01000115">
    <property type="protein sequence ID" value="PXF43659.1"/>
    <property type="molecule type" value="Genomic_DNA"/>
</dbReference>
<keyword evidence="3" id="KW-0479">Metal-binding</keyword>